<protein>
    <submittedName>
        <fullName evidence="1">Uncharacterized protein</fullName>
    </submittedName>
</protein>
<evidence type="ECO:0000313" key="2">
    <source>
        <dbReference type="Proteomes" id="UP001152798"/>
    </source>
</evidence>
<dbReference type="EMBL" id="OV725081">
    <property type="protein sequence ID" value="CAH1402610.1"/>
    <property type="molecule type" value="Genomic_DNA"/>
</dbReference>
<dbReference type="AlphaFoldDB" id="A0A9P0MS50"/>
<reference evidence="1" key="1">
    <citation type="submission" date="2022-01" db="EMBL/GenBank/DDBJ databases">
        <authorList>
            <person name="King R."/>
        </authorList>
    </citation>
    <scope>NUCLEOTIDE SEQUENCE</scope>
</reference>
<dbReference type="Proteomes" id="UP001152798">
    <property type="component" value="Chromosome 5"/>
</dbReference>
<gene>
    <name evidence="1" type="ORF">NEZAVI_LOCUS11391</name>
</gene>
<organism evidence="1 2">
    <name type="scientific">Nezara viridula</name>
    <name type="common">Southern green stink bug</name>
    <name type="synonym">Cimex viridulus</name>
    <dbReference type="NCBI Taxonomy" id="85310"/>
    <lineage>
        <taxon>Eukaryota</taxon>
        <taxon>Metazoa</taxon>
        <taxon>Ecdysozoa</taxon>
        <taxon>Arthropoda</taxon>
        <taxon>Hexapoda</taxon>
        <taxon>Insecta</taxon>
        <taxon>Pterygota</taxon>
        <taxon>Neoptera</taxon>
        <taxon>Paraneoptera</taxon>
        <taxon>Hemiptera</taxon>
        <taxon>Heteroptera</taxon>
        <taxon>Panheteroptera</taxon>
        <taxon>Pentatomomorpha</taxon>
        <taxon>Pentatomoidea</taxon>
        <taxon>Pentatomidae</taxon>
        <taxon>Pentatominae</taxon>
        <taxon>Nezara</taxon>
    </lineage>
</organism>
<sequence length="77" mass="8699">TITGVVWDQIINTRRRKINKELLTETGQSISHDMKAQRLRWEGHVAPSNPSGSLYVTMNASIEGKRPLARPKSRSID</sequence>
<proteinExistence type="predicted"/>
<feature type="non-terminal residue" evidence="1">
    <location>
        <position position="1"/>
    </location>
</feature>
<keyword evidence="2" id="KW-1185">Reference proteome</keyword>
<evidence type="ECO:0000313" key="1">
    <source>
        <dbReference type="EMBL" id="CAH1402610.1"/>
    </source>
</evidence>
<accession>A0A9P0MS50</accession>
<dbReference type="OrthoDB" id="6625894at2759"/>
<name>A0A9P0MS50_NEZVI</name>